<keyword evidence="3" id="KW-0863">Zinc-finger</keyword>
<keyword evidence="2" id="KW-0479">Metal-binding</keyword>
<sequence length="180" mass="20318">MCFSPPFPVSSKVCQFLDTGDKGSTGNMWKHVRSCWGEDVLKTMSEAKDLEMAHDRVKKCTENGSVAVAFEQKGKGKVSYSHRQHTRAETKGFQCLMKTGRPEYYIPHPTTVSRDVWLVFANVRKRIARMLHEHNGKLSFATDAWTSPNHKAFVAITVHLVHESKPLALVLDIVEVAKVH</sequence>
<evidence type="ECO:0000256" key="2">
    <source>
        <dbReference type="ARBA" id="ARBA00022723"/>
    </source>
</evidence>
<evidence type="ECO:0000256" key="3">
    <source>
        <dbReference type="ARBA" id="ARBA00022771"/>
    </source>
</evidence>
<dbReference type="EMBL" id="KN827939">
    <property type="protein sequence ID" value="KIK75677.1"/>
    <property type="molecule type" value="Genomic_DNA"/>
</dbReference>
<dbReference type="PANTHER" id="PTHR46481:SF10">
    <property type="entry name" value="ZINC FINGER BED DOMAIN-CONTAINING PROTEIN 39"/>
    <property type="match status" value="1"/>
</dbReference>
<dbReference type="AlphaFoldDB" id="A0A0D0BWH6"/>
<evidence type="ECO:0000256" key="1">
    <source>
        <dbReference type="ARBA" id="ARBA00004123"/>
    </source>
</evidence>
<name>A0A0D0BWH6_9AGAM</name>
<dbReference type="Proteomes" id="UP000054538">
    <property type="component" value="Unassembled WGS sequence"/>
</dbReference>
<reference evidence="6 7" key="1">
    <citation type="submission" date="2014-04" db="EMBL/GenBank/DDBJ databases">
        <authorList>
            <consortium name="DOE Joint Genome Institute"/>
            <person name="Kuo A."/>
            <person name="Kohler A."/>
            <person name="Jargeat P."/>
            <person name="Nagy L.G."/>
            <person name="Floudas D."/>
            <person name="Copeland A."/>
            <person name="Barry K.W."/>
            <person name="Cichocki N."/>
            <person name="Veneault-Fourrey C."/>
            <person name="LaButti K."/>
            <person name="Lindquist E.A."/>
            <person name="Lipzen A."/>
            <person name="Lundell T."/>
            <person name="Morin E."/>
            <person name="Murat C."/>
            <person name="Sun H."/>
            <person name="Tunlid A."/>
            <person name="Henrissat B."/>
            <person name="Grigoriev I.V."/>
            <person name="Hibbett D.S."/>
            <person name="Martin F."/>
            <person name="Nordberg H.P."/>
            <person name="Cantor M.N."/>
            <person name="Hua S.X."/>
        </authorList>
    </citation>
    <scope>NUCLEOTIDE SEQUENCE [LARGE SCALE GENOMIC DNA]</scope>
    <source>
        <strain evidence="6 7">Ve08.2h10</strain>
    </source>
</reference>
<organism evidence="6 7">
    <name type="scientific">Paxillus rubicundulus Ve08.2h10</name>
    <dbReference type="NCBI Taxonomy" id="930991"/>
    <lineage>
        <taxon>Eukaryota</taxon>
        <taxon>Fungi</taxon>
        <taxon>Dikarya</taxon>
        <taxon>Basidiomycota</taxon>
        <taxon>Agaricomycotina</taxon>
        <taxon>Agaricomycetes</taxon>
        <taxon>Agaricomycetidae</taxon>
        <taxon>Boletales</taxon>
        <taxon>Paxilineae</taxon>
        <taxon>Paxillaceae</taxon>
        <taxon>Paxillus</taxon>
    </lineage>
</organism>
<keyword evidence="4" id="KW-0862">Zinc</keyword>
<dbReference type="GO" id="GO:0005634">
    <property type="term" value="C:nucleus"/>
    <property type="evidence" value="ECO:0007669"/>
    <property type="project" value="UniProtKB-SubCell"/>
</dbReference>
<evidence type="ECO:0000313" key="7">
    <source>
        <dbReference type="Proteomes" id="UP000054538"/>
    </source>
</evidence>
<dbReference type="InParanoid" id="A0A0D0BWH6"/>
<dbReference type="HOGENOM" id="CLU_087375_1_1_1"/>
<proteinExistence type="predicted"/>
<accession>A0A0D0BWH6</accession>
<dbReference type="OrthoDB" id="2677917at2759"/>
<comment type="subcellular location">
    <subcellularLocation>
        <location evidence="1">Nucleus</location>
    </subcellularLocation>
</comment>
<evidence type="ECO:0000256" key="5">
    <source>
        <dbReference type="ARBA" id="ARBA00023242"/>
    </source>
</evidence>
<dbReference type="PANTHER" id="PTHR46481">
    <property type="entry name" value="ZINC FINGER BED DOMAIN-CONTAINING PROTEIN 4"/>
    <property type="match status" value="1"/>
</dbReference>
<keyword evidence="5" id="KW-0539">Nucleus</keyword>
<gene>
    <name evidence="6" type="ORF">PAXRUDRAFT_172069</name>
</gene>
<evidence type="ECO:0000313" key="6">
    <source>
        <dbReference type="EMBL" id="KIK75677.1"/>
    </source>
</evidence>
<keyword evidence="7" id="KW-1185">Reference proteome</keyword>
<reference evidence="7" key="2">
    <citation type="submission" date="2015-01" db="EMBL/GenBank/DDBJ databases">
        <title>Evolutionary Origins and Diversification of the Mycorrhizal Mutualists.</title>
        <authorList>
            <consortium name="DOE Joint Genome Institute"/>
            <consortium name="Mycorrhizal Genomics Consortium"/>
            <person name="Kohler A."/>
            <person name="Kuo A."/>
            <person name="Nagy L.G."/>
            <person name="Floudas D."/>
            <person name="Copeland A."/>
            <person name="Barry K.W."/>
            <person name="Cichocki N."/>
            <person name="Veneault-Fourrey C."/>
            <person name="LaButti K."/>
            <person name="Lindquist E.A."/>
            <person name="Lipzen A."/>
            <person name="Lundell T."/>
            <person name="Morin E."/>
            <person name="Murat C."/>
            <person name="Riley R."/>
            <person name="Ohm R."/>
            <person name="Sun H."/>
            <person name="Tunlid A."/>
            <person name="Henrissat B."/>
            <person name="Grigoriev I.V."/>
            <person name="Hibbett D.S."/>
            <person name="Martin F."/>
        </authorList>
    </citation>
    <scope>NUCLEOTIDE SEQUENCE [LARGE SCALE GENOMIC DNA]</scope>
    <source>
        <strain evidence="7">Ve08.2h10</strain>
    </source>
</reference>
<dbReference type="InterPro" id="IPR052035">
    <property type="entry name" value="ZnF_BED_domain_contain"/>
</dbReference>
<protein>
    <submittedName>
        <fullName evidence="6">Uncharacterized protein</fullName>
    </submittedName>
</protein>
<dbReference type="GO" id="GO:0008270">
    <property type="term" value="F:zinc ion binding"/>
    <property type="evidence" value="ECO:0007669"/>
    <property type="project" value="UniProtKB-KW"/>
</dbReference>
<evidence type="ECO:0000256" key="4">
    <source>
        <dbReference type="ARBA" id="ARBA00022833"/>
    </source>
</evidence>